<dbReference type="GO" id="GO:0005783">
    <property type="term" value="C:endoplasmic reticulum"/>
    <property type="evidence" value="ECO:0007669"/>
    <property type="project" value="TreeGrafter"/>
</dbReference>
<dbReference type="PANTHER" id="PTHR18929">
    <property type="entry name" value="PROTEIN DISULFIDE ISOMERASE"/>
    <property type="match status" value="1"/>
</dbReference>
<evidence type="ECO:0000313" key="3">
    <source>
        <dbReference type="EMBL" id="KAK0725176.1"/>
    </source>
</evidence>
<name>A0AA40B084_9PEZI</name>
<dbReference type="InterPro" id="IPR036249">
    <property type="entry name" value="Thioredoxin-like_sf"/>
</dbReference>
<organism evidence="3 4">
    <name type="scientific">Lasiosphaeris hirsuta</name>
    <dbReference type="NCBI Taxonomy" id="260670"/>
    <lineage>
        <taxon>Eukaryota</taxon>
        <taxon>Fungi</taxon>
        <taxon>Dikarya</taxon>
        <taxon>Ascomycota</taxon>
        <taxon>Pezizomycotina</taxon>
        <taxon>Sordariomycetes</taxon>
        <taxon>Sordariomycetidae</taxon>
        <taxon>Sordariales</taxon>
        <taxon>Lasiosphaeriaceae</taxon>
        <taxon>Lasiosphaeris</taxon>
    </lineage>
</organism>
<protein>
    <recommendedName>
        <fullName evidence="2">Thioredoxin domain-containing protein</fullName>
    </recommendedName>
</protein>
<dbReference type="Proteomes" id="UP001172102">
    <property type="component" value="Unassembled WGS sequence"/>
</dbReference>
<dbReference type="GO" id="GO:0003756">
    <property type="term" value="F:protein disulfide isomerase activity"/>
    <property type="evidence" value="ECO:0007669"/>
    <property type="project" value="TreeGrafter"/>
</dbReference>
<dbReference type="InterPro" id="IPR013766">
    <property type="entry name" value="Thioredoxin_domain"/>
</dbReference>
<feature type="domain" description="Thioredoxin" evidence="2">
    <location>
        <begin position="75"/>
        <end position="144"/>
    </location>
</feature>
<gene>
    <name evidence="3" type="ORF">B0H67DRAFT_569813</name>
</gene>
<dbReference type="SUPFAM" id="SSF52833">
    <property type="entry name" value="Thioredoxin-like"/>
    <property type="match status" value="2"/>
</dbReference>
<comment type="similarity">
    <text evidence="1">Belongs to the protein disulfide isomerase family.</text>
</comment>
<dbReference type="Pfam" id="PF00085">
    <property type="entry name" value="Thioredoxin"/>
    <property type="match status" value="1"/>
</dbReference>
<evidence type="ECO:0000259" key="2">
    <source>
        <dbReference type="Pfam" id="PF00085"/>
    </source>
</evidence>
<reference evidence="3" key="1">
    <citation type="submission" date="2023-06" db="EMBL/GenBank/DDBJ databases">
        <title>Genome-scale phylogeny and comparative genomics of the fungal order Sordariales.</title>
        <authorList>
            <consortium name="Lawrence Berkeley National Laboratory"/>
            <person name="Hensen N."/>
            <person name="Bonometti L."/>
            <person name="Westerberg I."/>
            <person name="Brannstrom I.O."/>
            <person name="Guillou S."/>
            <person name="Cros-Aarteil S."/>
            <person name="Calhoun S."/>
            <person name="Haridas S."/>
            <person name="Kuo A."/>
            <person name="Mondo S."/>
            <person name="Pangilinan J."/>
            <person name="Riley R."/>
            <person name="Labutti K."/>
            <person name="Andreopoulos B."/>
            <person name="Lipzen A."/>
            <person name="Chen C."/>
            <person name="Yanf M."/>
            <person name="Daum C."/>
            <person name="Ng V."/>
            <person name="Clum A."/>
            <person name="Steindorff A."/>
            <person name="Ohm R."/>
            <person name="Martin F."/>
            <person name="Silar P."/>
            <person name="Natvig D."/>
            <person name="Lalanne C."/>
            <person name="Gautier V."/>
            <person name="Ament-Velasquez S.L."/>
            <person name="Kruys A."/>
            <person name="Hutchinson M.I."/>
            <person name="Powell A.J."/>
            <person name="Barry K."/>
            <person name="Miller A.N."/>
            <person name="Grigoriev I.V."/>
            <person name="Debuchy R."/>
            <person name="Gladieux P."/>
            <person name="Thoren M.H."/>
            <person name="Johannesson H."/>
        </authorList>
    </citation>
    <scope>NUCLEOTIDE SEQUENCE</scope>
    <source>
        <strain evidence="3">SMH4607-1</strain>
    </source>
</reference>
<dbReference type="GO" id="GO:0034976">
    <property type="term" value="P:response to endoplasmic reticulum stress"/>
    <property type="evidence" value="ECO:0007669"/>
    <property type="project" value="TreeGrafter"/>
</dbReference>
<dbReference type="CDD" id="cd02982">
    <property type="entry name" value="PDI_b'_family"/>
    <property type="match status" value="1"/>
</dbReference>
<dbReference type="Gene3D" id="3.40.30.10">
    <property type="entry name" value="Glutaredoxin"/>
    <property type="match status" value="2"/>
</dbReference>
<keyword evidence="4" id="KW-1185">Reference proteome</keyword>
<evidence type="ECO:0000256" key="1">
    <source>
        <dbReference type="ARBA" id="ARBA00006347"/>
    </source>
</evidence>
<dbReference type="CDD" id="cd02961">
    <property type="entry name" value="PDI_a_family"/>
    <property type="match status" value="1"/>
</dbReference>
<sequence length="374" mass="42178">MHSTCGPELLRHRNPNFTAPSRHFTETAATMGRRCRSLALLLLVSQVVAWQHATSAELRLALGERVQTLVAYREHSRSLEPEWALVRDAAQDANIMSIDCATEVAVCSELDVVTFPAIRLYHGDGRITRYRGPRKSTPMLDFLRRTSRPIVSEIASSATSFSDFTYSDDITFTAEFLPEEASLYEWQYRDLARQYHDRYSFAILPPSQHQSVVRCRNSLNDEDFTLKELWLVGALDELVSQCTAPLVLEPTRREIAELGQMAAQAGRHMIVHYFATSDSEKHVYREEVKPLAKKYSSDLLFTIIDTQEHPLMPAMVGLGTGTGISIENLRTGHLFPYPEGESSATRLEKFLLDVINGAVPPWDGLRAEVAHDEL</sequence>
<evidence type="ECO:0000313" key="4">
    <source>
        <dbReference type="Proteomes" id="UP001172102"/>
    </source>
</evidence>
<proteinExistence type="inferred from homology"/>
<dbReference type="EMBL" id="JAUKUA010000002">
    <property type="protein sequence ID" value="KAK0725176.1"/>
    <property type="molecule type" value="Genomic_DNA"/>
</dbReference>
<comment type="caution">
    <text evidence="3">The sequence shown here is derived from an EMBL/GenBank/DDBJ whole genome shotgun (WGS) entry which is preliminary data.</text>
</comment>
<accession>A0AA40B084</accession>
<dbReference type="GO" id="GO:0006457">
    <property type="term" value="P:protein folding"/>
    <property type="evidence" value="ECO:0007669"/>
    <property type="project" value="TreeGrafter"/>
</dbReference>
<dbReference type="AlphaFoldDB" id="A0AA40B084"/>